<dbReference type="Pfam" id="PF10222">
    <property type="entry name" value="DUF2152"/>
    <property type="match status" value="1"/>
</dbReference>
<dbReference type="KEGG" id="loa:LOAG_00457"/>
<dbReference type="PANTHER" id="PTHR31386:SF2">
    <property type="entry name" value="SIMILAR TO RIKEN CDNA 2510039O18"/>
    <property type="match status" value="1"/>
</dbReference>
<evidence type="ECO:0000313" key="9">
    <source>
        <dbReference type="Proteomes" id="UP000095285"/>
    </source>
</evidence>
<evidence type="ECO:0000313" key="10">
    <source>
        <dbReference type="WBParaSite" id="EN70_8455"/>
    </source>
</evidence>
<evidence type="ECO:0000256" key="5">
    <source>
        <dbReference type="ARBA" id="ARBA00023136"/>
    </source>
</evidence>
<dbReference type="InterPro" id="IPR018795">
    <property type="entry name" value="K2013-like"/>
</dbReference>
<reference evidence="8 9" key="1">
    <citation type="submission" date="2012-04" db="EMBL/GenBank/DDBJ databases">
        <title>The Genome Sequence of Loa loa.</title>
        <authorList>
            <consortium name="The Broad Institute Genome Sequencing Platform"/>
            <consortium name="Broad Institute Genome Sequencing Center for Infectious Disease"/>
            <person name="Nutman T.B."/>
            <person name="Fink D.L."/>
            <person name="Russ C."/>
            <person name="Young S."/>
            <person name="Zeng Q."/>
            <person name="Gargeya S."/>
            <person name="Alvarado L."/>
            <person name="Berlin A."/>
            <person name="Chapman S.B."/>
            <person name="Chen Z."/>
            <person name="Freedman E."/>
            <person name="Gellesch M."/>
            <person name="Goldberg J."/>
            <person name="Griggs A."/>
            <person name="Gujja S."/>
            <person name="Heilman E.R."/>
            <person name="Heiman D."/>
            <person name="Howarth C."/>
            <person name="Mehta T."/>
            <person name="Neiman D."/>
            <person name="Pearson M."/>
            <person name="Roberts A."/>
            <person name="Saif S."/>
            <person name="Shea T."/>
            <person name="Shenoy N."/>
            <person name="Sisk P."/>
            <person name="Stolte C."/>
            <person name="Sykes S."/>
            <person name="White J."/>
            <person name="Yandava C."/>
            <person name="Haas B."/>
            <person name="Henn M.R."/>
            <person name="Nusbaum C."/>
            <person name="Birren B."/>
        </authorList>
    </citation>
    <scope>NUCLEOTIDE SEQUENCE [LARGE SCALE GENOMIC DNA]</scope>
</reference>
<keyword evidence="4 7" id="KW-1133">Transmembrane helix</keyword>
<evidence type="ECO:0000313" key="8">
    <source>
        <dbReference type="EMBL" id="EFO28014.1"/>
    </source>
</evidence>
<dbReference type="Proteomes" id="UP000095285">
    <property type="component" value="Unassembled WGS sequence"/>
</dbReference>
<dbReference type="STRING" id="7209.A0A1I7W0Y9"/>
<name>A0A1I7W0Y9_LOALO</name>
<sequence length="598" mass="67962">MFSTLRRVQCRRLDDFELRKWLRQLSIPRRVSLTAILILFSLYFIISSITSAPYVSESQKCLTERLSAWKFSENDNVVAVSNRKFGFTGNGFIGMGGDGELRLKTSRVLSIRSAFFPSIDTKIQDSESFAENYVNDYRDGTIITVRCYHIMDQCLCITQRVYAHRTRPHLMIQELQATNPLSNDIEIELSVKISEYWTLKKSSSLDDPVYTRYFESDGAHTLAVATCTKIPETVTVEQKREIFLRFLCVINYISPLPVGKNKNAELRLLDEGVTKELKNYSLLDGTLLYREHSAAWQKLNTVTFSISKSLAPNALNAAEINATRYMLLSNMRDPLLEIGVSMEQKEAAAASMKMMDMCYTGHSTLLVPSRLWKKSDNVNEVIETMDIWLLTLEKRGCSGLLKAGATGLAEAFVLSLLASKFSREHLEVDIDPADLLREITVKNLAYSLDTRISISVHLSNGNQPYFIISSDSQVFACDAACLNYPIAIGRSSVHIPIKITKPSTPILYISHNKNHLEQLRGTIHVVEVMDAPAHELGLIALHKHGHRLGGLPIMFWLMLGALMIVFHLFLFKLLYSEWKKGDTMPYNYYLRQRYLRSH</sequence>
<comment type="subcellular location">
    <subcellularLocation>
        <location evidence="1">Membrane</location>
        <topology evidence="1">Single-pass type I membrane protein</topology>
    </subcellularLocation>
</comment>
<keyword evidence="9" id="KW-1185">Reference proteome</keyword>
<evidence type="ECO:0000256" key="2">
    <source>
        <dbReference type="ARBA" id="ARBA00022692"/>
    </source>
</evidence>
<dbReference type="GeneID" id="9937825"/>
<keyword evidence="5 7" id="KW-0472">Membrane</keyword>
<proteinExistence type="predicted"/>
<protein>
    <submittedName>
        <fullName evidence="10">GPI transamidase component PIG-S</fullName>
    </submittedName>
</protein>
<keyword evidence="6" id="KW-0325">Glycoprotein</keyword>
<dbReference type="RefSeq" id="XP_003136045.1">
    <property type="nucleotide sequence ID" value="XM_003135997.2"/>
</dbReference>
<feature type="transmembrane region" description="Helical" evidence="7">
    <location>
        <begin position="553"/>
        <end position="575"/>
    </location>
</feature>
<reference evidence="10" key="2">
    <citation type="submission" date="2016-11" db="UniProtKB">
        <authorList>
            <consortium name="WormBaseParasite"/>
        </authorList>
    </citation>
    <scope>IDENTIFICATION</scope>
</reference>
<dbReference type="FunCoup" id="A0A1I7W0Y9">
    <property type="interactions" value="2250"/>
</dbReference>
<organism evidence="9 10">
    <name type="scientific">Loa loa</name>
    <name type="common">Eye worm</name>
    <name type="synonym">Filaria loa</name>
    <dbReference type="NCBI Taxonomy" id="7209"/>
    <lineage>
        <taxon>Eukaryota</taxon>
        <taxon>Metazoa</taxon>
        <taxon>Ecdysozoa</taxon>
        <taxon>Nematoda</taxon>
        <taxon>Chromadorea</taxon>
        <taxon>Rhabditida</taxon>
        <taxon>Spirurina</taxon>
        <taxon>Spiruromorpha</taxon>
        <taxon>Filarioidea</taxon>
        <taxon>Onchocercidae</taxon>
        <taxon>Loa</taxon>
    </lineage>
</organism>
<dbReference type="EMBL" id="JH712068">
    <property type="protein sequence ID" value="EFO28014.1"/>
    <property type="molecule type" value="Genomic_DNA"/>
</dbReference>
<dbReference type="PANTHER" id="PTHR31386">
    <property type="entry name" value="UNCHARACTERIZED PROTEIN KIAA2013"/>
    <property type="match status" value="1"/>
</dbReference>
<evidence type="ECO:0000256" key="7">
    <source>
        <dbReference type="SAM" id="Phobius"/>
    </source>
</evidence>
<gene>
    <name evidence="8 10" type="ORF">LOAG_00457</name>
</gene>
<dbReference type="OrthoDB" id="10017443at2759"/>
<feature type="transmembrane region" description="Helical" evidence="7">
    <location>
        <begin position="31"/>
        <end position="55"/>
    </location>
</feature>
<dbReference type="GO" id="GO:0016020">
    <property type="term" value="C:membrane"/>
    <property type="evidence" value="ECO:0007669"/>
    <property type="project" value="UniProtKB-SubCell"/>
</dbReference>
<evidence type="ECO:0000256" key="1">
    <source>
        <dbReference type="ARBA" id="ARBA00004479"/>
    </source>
</evidence>
<dbReference type="OMA" id="LAEIHRW"/>
<evidence type="ECO:0000256" key="4">
    <source>
        <dbReference type="ARBA" id="ARBA00022989"/>
    </source>
</evidence>
<evidence type="ECO:0000256" key="3">
    <source>
        <dbReference type="ARBA" id="ARBA00022729"/>
    </source>
</evidence>
<dbReference type="WBParaSite" id="EN70_8455">
    <property type="protein sequence ID" value="EN70_8455"/>
    <property type="gene ID" value="EN70_8455"/>
</dbReference>
<keyword evidence="2 7" id="KW-0812">Transmembrane</keyword>
<keyword evidence="3" id="KW-0732">Signal</keyword>
<accession>A0A1I7W0Y9</accession>
<dbReference type="CTD" id="9937825"/>
<evidence type="ECO:0000256" key="6">
    <source>
        <dbReference type="ARBA" id="ARBA00023180"/>
    </source>
</evidence>
<dbReference type="AlphaFoldDB" id="A0A1I7W0Y9"/>
<accession>A0A1S0UBX4</accession>
<dbReference type="eggNOG" id="KOG3778">
    <property type="taxonomic scope" value="Eukaryota"/>
</dbReference>